<keyword evidence="4" id="KW-1185">Reference proteome</keyword>
<dbReference type="Ensembl" id="ENSBJAT00000019458.1">
    <property type="protein sequence ID" value="ENSBJAP00000018935.1"/>
    <property type="gene ID" value="ENSBJAG00000012453.1"/>
</dbReference>
<sequence length="216" mass="24366">MLQGVSETGVRKHILLTSPEKDTGELNQILSEATLELAGNKVLCYLPHLVKLSICENLIQSLPKDIKELKKLQDFSISNNKLIFLPVQLSQLTKLKVLRADDNKLELPAKIHRLKHLKFSLSRKQLDSLGEQIPHLKDLSKIELSGNALRYIPVKLKNCIWITKADLSNNKLSHFPNVLCALFDLKPLNLTGNSISEIIPGISDIKELEQLELKKK</sequence>
<keyword evidence="2" id="KW-0677">Repeat</keyword>
<dbReference type="SMART" id="SM00369">
    <property type="entry name" value="LRR_TYP"/>
    <property type="match status" value="3"/>
</dbReference>
<dbReference type="SUPFAM" id="SSF52058">
    <property type="entry name" value="L domain-like"/>
    <property type="match status" value="1"/>
</dbReference>
<dbReference type="Pfam" id="PF13855">
    <property type="entry name" value="LRR_8"/>
    <property type="match status" value="1"/>
</dbReference>
<evidence type="ECO:0008006" key="5">
    <source>
        <dbReference type="Google" id="ProtNLM"/>
    </source>
</evidence>
<evidence type="ECO:0000313" key="3">
    <source>
        <dbReference type="Ensembl" id="ENSBJAP00000018935.1"/>
    </source>
</evidence>
<reference evidence="3" key="1">
    <citation type="submission" date="2025-08" db="UniProtKB">
        <authorList>
            <consortium name="Ensembl"/>
        </authorList>
    </citation>
    <scope>IDENTIFICATION</scope>
</reference>
<dbReference type="InterPro" id="IPR003591">
    <property type="entry name" value="Leu-rich_rpt_typical-subtyp"/>
</dbReference>
<dbReference type="InterPro" id="IPR050216">
    <property type="entry name" value="LRR_domain-containing"/>
</dbReference>
<dbReference type="Proteomes" id="UP000694555">
    <property type="component" value="Unplaced"/>
</dbReference>
<dbReference type="Gene3D" id="3.80.10.10">
    <property type="entry name" value="Ribonuclease Inhibitor"/>
    <property type="match status" value="2"/>
</dbReference>
<dbReference type="PANTHER" id="PTHR48051:SF1">
    <property type="entry name" value="RAS SUPPRESSOR PROTEIN 1"/>
    <property type="match status" value="1"/>
</dbReference>
<protein>
    <recommendedName>
        <fullName evidence="5">Leucine-rich repeat-containing protein 57</fullName>
    </recommendedName>
</protein>
<dbReference type="PANTHER" id="PTHR48051">
    <property type="match status" value="1"/>
</dbReference>
<name>A0A8C0BMY9_9AVES</name>
<evidence type="ECO:0000256" key="1">
    <source>
        <dbReference type="ARBA" id="ARBA00022614"/>
    </source>
</evidence>
<proteinExistence type="predicted"/>
<dbReference type="InterPro" id="IPR001611">
    <property type="entry name" value="Leu-rich_rpt"/>
</dbReference>
<evidence type="ECO:0000313" key="4">
    <source>
        <dbReference type="Proteomes" id="UP000694555"/>
    </source>
</evidence>
<accession>A0A8C0BMY9</accession>
<keyword evidence="1" id="KW-0433">Leucine-rich repeat</keyword>
<dbReference type="AlphaFoldDB" id="A0A8C0BMY9"/>
<evidence type="ECO:0000256" key="2">
    <source>
        <dbReference type="ARBA" id="ARBA00022737"/>
    </source>
</evidence>
<dbReference type="GO" id="GO:0005737">
    <property type="term" value="C:cytoplasm"/>
    <property type="evidence" value="ECO:0007669"/>
    <property type="project" value="TreeGrafter"/>
</dbReference>
<reference evidence="3" key="2">
    <citation type="submission" date="2025-09" db="UniProtKB">
        <authorList>
            <consortium name="Ensembl"/>
        </authorList>
    </citation>
    <scope>IDENTIFICATION</scope>
</reference>
<organism evidence="3 4">
    <name type="scientific">Buteo japonicus</name>
    <dbReference type="NCBI Taxonomy" id="224669"/>
    <lineage>
        <taxon>Eukaryota</taxon>
        <taxon>Metazoa</taxon>
        <taxon>Chordata</taxon>
        <taxon>Craniata</taxon>
        <taxon>Vertebrata</taxon>
        <taxon>Euteleostomi</taxon>
        <taxon>Archelosauria</taxon>
        <taxon>Archosauria</taxon>
        <taxon>Dinosauria</taxon>
        <taxon>Saurischia</taxon>
        <taxon>Theropoda</taxon>
        <taxon>Coelurosauria</taxon>
        <taxon>Aves</taxon>
        <taxon>Neognathae</taxon>
        <taxon>Neoaves</taxon>
        <taxon>Telluraves</taxon>
        <taxon>Accipitrimorphae</taxon>
        <taxon>Accipitriformes</taxon>
        <taxon>Accipitridae</taxon>
        <taxon>Accipitrinae</taxon>
        <taxon>Buteo</taxon>
    </lineage>
</organism>
<dbReference type="InterPro" id="IPR032675">
    <property type="entry name" value="LRR_dom_sf"/>
</dbReference>